<dbReference type="RefSeq" id="XP_060279984.1">
    <property type="nucleotide sequence ID" value="XM_060424891.1"/>
</dbReference>
<comment type="cofactor">
    <cofactor evidence="1 7">
        <name>Zn(2+)</name>
        <dbReference type="ChEBI" id="CHEBI:29105"/>
    </cofactor>
</comment>
<dbReference type="SUPFAM" id="SSF51735">
    <property type="entry name" value="NAD(P)-binding Rossmann-fold domains"/>
    <property type="match status" value="1"/>
</dbReference>
<sequence>MKAVFWEGKPYEVAVHDTPKAKIVDATDVVVRVSSAAICGTDLHTYHGVFGSAKVPYPLGHEAMGYVTAIGADVKAVKVGDRVIIPDLPASGVFPTNPSLNENITTFGFGPDFGNLGGCQAEYVRVPFGDESVEVIPPGIPDKEYLFISDIWATSWTALDFAGFQAGDTVAIFGAGPVGLLCAYSALLRGAARVYSIDHVAARLAVAKSIGAIPINLTQDGGPAAQIIRLEPGGVTRACDCIGEEAVNTERKYQEGFVIQEAVKMVSVMGGIGVIGVYFKQPTSAGVPNASRVHSEIPFPISQFWSKNLSLQAGAVDAKQLAPKLIELVKSGRARPGFIVSLEIDIEEAPRGYRRFNDYLETKVVLRFPEQK</sequence>
<evidence type="ECO:0000256" key="7">
    <source>
        <dbReference type="RuleBase" id="RU361277"/>
    </source>
</evidence>
<accession>A0AAJ0BT61</accession>
<dbReference type="Pfam" id="PF00107">
    <property type="entry name" value="ADH_zinc_N"/>
    <property type="match status" value="1"/>
</dbReference>
<dbReference type="Gene3D" id="3.90.180.10">
    <property type="entry name" value="Medium-chain alcohol dehydrogenases, catalytic domain"/>
    <property type="match status" value="1"/>
</dbReference>
<dbReference type="Gene3D" id="3.40.50.720">
    <property type="entry name" value="NAD(P)-binding Rossmann-like Domain"/>
    <property type="match status" value="1"/>
</dbReference>
<dbReference type="SUPFAM" id="SSF50129">
    <property type="entry name" value="GroES-like"/>
    <property type="match status" value="1"/>
</dbReference>
<gene>
    <name evidence="10" type="ORF">QBC33DRAFT_458566</name>
</gene>
<dbReference type="InterPro" id="IPR013149">
    <property type="entry name" value="ADH-like_C"/>
</dbReference>
<name>A0AAJ0BT61_9PEZI</name>
<dbReference type="InterPro" id="IPR002328">
    <property type="entry name" value="ADH_Zn_CS"/>
</dbReference>
<dbReference type="GO" id="GO:0016491">
    <property type="term" value="F:oxidoreductase activity"/>
    <property type="evidence" value="ECO:0007669"/>
    <property type="project" value="UniProtKB-KW"/>
</dbReference>
<comment type="similarity">
    <text evidence="2 7">Belongs to the zinc-containing alcohol dehydrogenase family.</text>
</comment>
<evidence type="ECO:0000256" key="6">
    <source>
        <dbReference type="ARBA" id="ARBA00023027"/>
    </source>
</evidence>
<keyword evidence="6" id="KW-0520">NAD</keyword>
<dbReference type="PANTHER" id="PTHR42813">
    <property type="entry name" value="ZINC-TYPE ALCOHOL DEHYDROGENASE-LIKE"/>
    <property type="match status" value="1"/>
</dbReference>
<feature type="domain" description="Alcohol dehydrogenase-like N-terminal" evidence="9">
    <location>
        <begin position="26"/>
        <end position="127"/>
    </location>
</feature>
<keyword evidence="11" id="KW-1185">Reference proteome</keyword>
<keyword evidence="3 7" id="KW-0479">Metal-binding</keyword>
<evidence type="ECO:0000256" key="1">
    <source>
        <dbReference type="ARBA" id="ARBA00001947"/>
    </source>
</evidence>
<feature type="domain" description="Alcohol dehydrogenase-like C-terminal" evidence="8">
    <location>
        <begin position="177"/>
        <end position="318"/>
    </location>
</feature>
<dbReference type="GO" id="GO:0008270">
    <property type="term" value="F:zinc ion binding"/>
    <property type="evidence" value="ECO:0007669"/>
    <property type="project" value="InterPro"/>
</dbReference>
<dbReference type="Pfam" id="PF08240">
    <property type="entry name" value="ADH_N"/>
    <property type="match status" value="1"/>
</dbReference>
<comment type="caution">
    <text evidence="10">The sequence shown here is derived from an EMBL/GenBank/DDBJ whole genome shotgun (WGS) entry which is preliminary data.</text>
</comment>
<dbReference type="PANTHER" id="PTHR42813:SF3">
    <property type="entry name" value="GLUTATHIONE-INDEPENDENT FORMALDEHYDE DEHYDROGENASE"/>
    <property type="match status" value="1"/>
</dbReference>
<evidence type="ECO:0000313" key="10">
    <source>
        <dbReference type="EMBL" id="KAK1763771.1"/>
    </source>
</evidence>
<dbReference type="InterPro" id="IPR011032">
    <property type="entry name" value="GroES-like_sf"/>
</dbReference>
<reference evidence="10" key="1">
    <citation type="submission" date="2023-06" db="EMBL/GenBank/DDBJ databases">
        <title>Genome-scale phylogeny and comparative genomics of the fungal order Sordariales.</title>
        <authorList>
            <consortium name="Lawrence Berkeley National Laboratory"/>
            <person name="Hensen N."/>
            <person name="Bonometti L."/>
            <person name="Westerberg I."/>
            <person name="Brannstrom I.O."/>
            <person name="Guillou S."/>
            <person name="Cros-Aarteil S."/>
            <person name="Calhoun S."/>
            <person name="Haridas S."/>
            <person name="Kuo A."/>
            <person name="Mondo S."/>
            <person name="Pangilinan J."/>
            <person name="Riley R."/>
            <person name="Labutti K."/>
            <person name="Andreopoulos B."/>
            <person name="Lipzen A."/>
            <person name="Chen C."/>
            <person name="Yanf M."/>
            <person name="Daum C."/>
            <person name="Ng V."/>
            <person name="Clum A."/>
            <person name="Steindorff A."/>
            <person name="Ohm R."/>
            <person name="Martin F."/>
            <person name="Silar P."/>
            <person name="Natvig D."/>
            <person name="Lalanne C."/>
            <person name="Gautier V."/>
            <person name="Ament-Velasquez S.L."/>
            <person name="Kruys A."/>
            <person name="Hutchinson M.I."/>
            <person name="Powell A.J."/>
            <person name="Barry K."/>
            <person name="Miller A.N."/>
            <person name="Grigoriev I.V."/>
            <person name="Debuchy R."/>
            <person name="Gladieux P."/>
            <person name="Thoren M.H."/>
            <person name="Johannesson H."/>
        </authorList>
    </citation>
    <scope>NUCLEOTIDE SEQUENCE</scope>
    <source>
        <strain evidence="10">8032-3</strain>
    </source>
</reference>
<dbReference type="PROSITE" id="PS00059">
    <property type="entry name" value="ADH_ZINC"/>
    <property type="match status" value="1"/>
</dbReference>
<keyword evidence="5" id="KW-0560">Oxidoreductase</keyword>
<evidence type="ECO:0000259" key="9">
    <source>
        <dbReference type="Pfam" id="PF08240"/>
    </source>
</evidence>
<evidence type="ECO:0000256" key="5">
    <source>
        <dbReference type="ARBA" id="ARBA00023002"/>
    </source>
</evidence>
<evidence type="ECO:0000259" key="8">
    <source>
        <dbReference type="Pfam" id="PF00107"/>
    </source>
</evidence>
<dbReference type="CDD" id="cd08282">
    <property type="entry name" value="PFDH_like"/>
    <property type="match status" value="1"/>
</dbReference>
<dbReference type="InterPro" id="IPR013154">
    <property type="entry name" value="ADH-like_N"/>
</dbReference>
<dbReference type="AlphaFoldDB" id="A0AAJ0BT61"/>
<dbReference type="GeneID" id="85308078"/>
<protein>
    <submittedName>
        <fullName evidence="10">Uncharacterized protein</fullName>
    </submittedName>
</protein>
<evidence type="ECO:0000256" key="4">
    <source>
        <dbReference type="ARBA" id="ARBA00022833"/>
    </source>
</evidence>
<evidence type="ECO:0000256" key="2">
    <source>
        <dbReference type="ARBA" id="ARBA00008072"/>
    </source>
</evidence>
<evidence type="ECO:0000256" key="3">
    <source>
        <dbReference type="ARBA" id="ARBA00022723"/>
    </source>
</evidence>
<evidence type="ECO:0000313" key="11">
    <source>
        <dbReference type="Proteomes" id="UP001244011"/>
    </source>
</evidence>
<dbReference type="Proteomes" id="UP001244011">
    <property type="component" value="Unassembled WGS sequence"/>
</dbReference>
<organism evidence="10 11">
    <name type="scientific">Phialemonium atrogriseum</name>
    <dbReference type="NCBI Taxonomy" id="1093897"/>
    <lineage>
        <taxon>Eukaryota</taxon>
        <taxon>Fungi</taxon>
        <taxon>Dikarya</taxon>
        <taxon>Ascomycota</taxon>
        <taxon>Pezizomycotina</taxon>
        <taxon>Sordariomycetes</taxon>
        <taxon>Sordariomycetidae</taxon>
        <taxon>Cephalothecales</taxon>
        <taxon>Cephalothecaceae</taxon>
        <taxon>Phialemonium</taxon>
    </lineage>
</organism>
<dbReference type="EMBL" id="MU839024">
    <property type="protein sequence ID" value="KAK1763771.1"/>
    <property type="molecule type" value="Genomic_DNA"/>
</dbReference>
<dbReference type="InterPro" id="IPR036291">
    <property type="entry name" value="NAD(P)-bd_dom_sf"/>
</dbReference>
<keyword evidence="4 7" id="KW-0862">Zinc</keyword>
<proteinExistence type="inferred from homology"/>